<comment type="caution">
    <text evidence="1">The sequence shown here is derived from an EMBL/GenBank/DDBJ whole genome shotgun (WGS) entry which is preliminary data.</text>
</comment>
<accession>A0AAJ2YTR5</accession>
<dbReference type="PROSITE" id="PS00869">
    <property type="entry name" value="RENAL_DIPEPTIDASE_1"/>
    <property type="match status" value="1"/>
</dbReference>
<dbReference type="RefSeq" id="WP_026056292.1">
    <property type="nucleotide sequence ID" value="NZ_CP031984.1"/>
</dbReference>
<gene>
    <name evidence="1" type="ORF">GPS52_10285</name>
</gene>
<dbReference type="PANTHER" id="PTHR10443">
    <property type="entry name" value="MICROSOMAL DIPEPTIDASE"/>
    <property type="match status" value="1"/>
</dbReference>
<evidence type="ECO:0000313" key="1">
    <source>
        <dbReference type="EMBL" id="NAR73878.1"/>
    </source>
</evidence>
<dbReference type="SUPFAM" id="SSF51556">
    <property type="entry name" value="Metallo-dependent hydrolases"/>
    <property type="match status" value="1"/>
</dbReference>
<organism evidence="1 2">
    <name type="scientific">Acinetobacter haemolyticus</name>
    <dbReference type="NCBI Taxonomy" id="29430"/>
    <lineage>
        <taxon>Bacteria</taxon>
        <taxon>Pseudomonadati</taxon>
        <taxon>Pseudomonadota</taxon>
        <taxon>Gammaproteobacteria</taxon>
        <taxon>Moraxellales</taxon>
        <taxon>Moraxellaceae</taxon>
        <taxon>Acinetobacter</taxon>
    </lineage>
</organism>
<dbReference type="Gene3D" id="3.20.20.140">
    <property type="entry name" value="Metal-dependent hydrolases"/>
    <property type="match status" value="1"/>
</dbReference>
<dbReference type="CDD" id="cd01301">
    <property type="entry name" value="rDP_like"/>
    <property type="match status" value="1"/>
</dbReference>
<dbReference type="PANTHER" id="PTHR10443:SF12">
    <property type="entry name" value="DIPEPTIDASE"/>
    <property type="match status" value="1"/>
</dbReference>
<dbReference type="Pfam" id="PF01244">
    <property type="entry name" value="Peptidase_M19"/>
    <property type="match status" value="1"/>
</dbReference>
<dbReference type="PROSITE" id="PS51365">
    <property type="entry name" value="RENAL_DIPEPTIDASE_2"/>
    <property type="match status" value="1"/>
</dbReference>
<proteinExistence type="predicted"/>
<dbReference type="Proteomes" id="UP000451048">
    <property type="component" value="Unassembled WGS sequence"/>
</dbReference>
<dbReference type="EMBL" id="WTTO01000028">
    <property type="protein sequence ID" value="NAR73878.1"/>
    <property type="molecule type" value="Genomic_DNA"/>
</dbReference>
<dbReference type="InterPro" id="IPR008257">
    <property type="entry name" value="Pept_M19"/>
</dbReference>
<protein>
    <submittedName>
        <fullName evidence="1">Peptidase</fullName>
    </submittedName>
</protein>
<dbReference type="InterPro" id="IPR000180">
    <property type="entry name" value="Dipep_AS"/>
</dbReference>
<evidence type="ECO:0000313" key="2">
    <source>
        <dbReference type="Proteomes" id="UP000451048"/>
    </source>
</evidence>
<dbReference type="GO" id="GO:0070573">
    <property type="term" value="F:metallodipeptidase activity"/>
    <property type="evidence" value="ECO:0007669"/>
    <property type="project" value="InterPro"/>
</dbReference>
<dbReference type="GO" id="GO:0006508">
    <property type="term" value="P:proteolysis"/>
    <property type="evidence" value="ECO:0007669"/>
    <property type="project" value="InterPro"/>
</dbReference>
<dbReference type="AlphaFoldDB" id="A0AAJ2YTR5"/>
<dbReference type="InterPro" id="IPR032466">
    <property type="entry name" value="Metal_Hydrolase"/>
</dbReference>
<reference evidence="1 2" key="1">
    <citation type="submission" date="2019-12" db="EMBL/GenBank/DDBJ databases">
        <title>Acinetobacter haemolyticus comparative genomics.</title>
        <authorList>
            <person name="Castro-Jaimes S."/>
            <person name="Bello-Lopez E."/>
            <person name="Velazquez-Acosta C."/>
            <person name="Volkow-Fernandez P."/>
            <person name="Lozano-Zarain P."/>
            <person name="Castillo Ramirez S."/>
            <person name="Cevallos M.A."/>
        </authorList>
    </citation>
    <scope>NUCLEOTIDE SEQUENCE [LARGE SCALE GENOMIC DNA]</scope>
    <source>
        <strain evidence="1 2">AN10</strain>
    </source>
</reference>
<name>A0AAJ2YTR5_ACIHA</name>
<sequence>MNHGTFPVFDGHNDVLTRLWLSDHSNPAQAFIHDRLAGHLDLTRCQQAGFVGGMFAIFLPPYSYVQQQHPNKLFDQTASDFTQQQIEHICLEQLDLAKQLAQYSNNIQICTTVQDIQHCLTQQKLAIVLHMEGAEALQLNPDLLDVFYEAGLRSIGPLWNRPSRFGHGLNAKFPHSPDTGAGLTHEGKAFIKRCADKKMVVDVSHMNERAFGDTVDILQQPIVATHSNVHALCPQARNLTDAQLSAIRDSKGIVGVNFDVAFLRKDGQRDANTPIDVLLEHLEYLIDRMGEDHVGFGSDFDGALISTEIEDVTGLHGLIERMQERRYSTELITKICWHNWLNVLNRIWM</sequence>